<evidence type="ECO:0000256" key="13">
    <source>
        <dbReference type="SAM" id="MobiDB-lite"/>
    </source>
</evidence>
<keyword evidence="15" id="KW-0732">Signal</keyword>
<keyword evidence="7" id="KW-0999">Mitochondrion inner membrane</keyword>
<keyword evidence="4 12" id="KW-0813">Transport</keyword>
<evidence type="ECO:0000256" key="9">
    <source>
        <dbReference type="ARBA" id="ARBA00023128"/>
    </source>
</evidence>
<evidence type="ECO:0000256" key="4">
    <source>
        <dbReference type="ARBA" id="ARBA00022448"/>
    </source>
</evidence>
<feature type="signal peptide" evidence="15">
    <location>
        <begin position="1"/>
        <end position="25"/>
    </location>
</feature>
<keyword evidence="10 11" id="KW-0472">Membrane</keyword>
<dbReference type="PROSITE" id="PS50920">
    <property type="entry name" value="SOLCAR"/>
    <property type="match status" value="3"/>
</dbReference>
<evidence type="ECO:0000256" key="8">
    <source>
        <dbReference type="ARBA" id="ARBA00022989"/>
    </source>
</evidence>
<feature type="compositionally biased region" description="Pro residues" evidence="13">
    <location>
        <begin position="177"/>
        <end position="189"/>
    </location>
</feature>
<feature type="repeat" description="Solcar" evidence="11">
    <location>
        <begin position="505"/>
        <end position="593"/>
    </location>
</feature>
<dbReference type="InterPro" id="IPR018108">
    <property type="entry name" value="MCP_transmembrane"/>
</dbReference>
<gene>
    <name evidence="16" type="ORF">Purlil1_4660</name>
</gene>
<feature type="region of interest" description="Disordered" evidence="13">
    <location>
        <begin position="234"/>
        <end position="255"/>
    </location>
</feature>
<evidence type="ECO:0000256" key="1">
    <source>
        <dbReference type="ARBA" id="ARBA00002238"/>
    </source>
</evidence>
<dbReference type="Proteomes" id="UP001287286">
    <property type="component" value="Unassembled WGS sequence"/>
</dbReference>
<feature type="chain" id="PRO_5045318096" description="Mitochondrial thiamine pyrophosphate carrier 1" evidence="15">
    <location>
        <begin position="26"/>
        <end position="596"/>
    </location>
</feature>
<keyword evidence="17" id="KW-1185">Reference proteome</keyword>
<evidence type="ECO:0000256" key="14">
    <source>
        <dbReference type="SAM" id="Phobius"/>
    </source>
</evidence>
<feature type="transmembrane region" description="Helical" evidence="14">
    <location>
        <begin position="564"/>
        <end position="587"/>
    </location>
</feature>
<dbReference type="EMBL" id="JAWRVI010000013">
    <property type="protein sequence ID" value="KAK4091080.1"/>
    <property type="molecule type" value="Genomic_DNA"/>
</dbReference>
<evidence type="ECO:0000313" key="17">
    <source>
        <dbReference type="Proteomes" id="UP001287286"/>
    </source>
</evidence>
<reference evidence="16 17" key="1">
    <citation type="journal article" date="2024" name="Microbiol. Resour. Announc.">
        <title>Genome annotations for the ascomycete fungi Trichoderma harzianum, Trichoderma aggressivum, and Purpureocillium lilacinum.</title>
        <authorList>
            <person name="Beijen E.P.W."/>
            <person name="Ohm R.A."/>
        </authorList>
    </citation>
    <scope>NUCLEOTIDE SEQUENCE [LARGE SCALE GENOMIC DNA]</scope>
    <source>
        <strain evidence="16 17">CBS 150709</strain>
    </source>
</reference>
<name>A0ABR0C4D8_PURLI</name>
<protein>
    <recommendedName>
        <fullName evidence="3">Mitochondrial thiamine pyrophosphate carrier 1</fullName>
    </recommendedName>
</protein>
<keyword evidence="9" id="KW-0496">Mitochondrion</keyword>
<comment type="caution">
    <text evidence="16">The sequence shown here is derived from an EMBL/GenBank/DDBJ whole genome shotgun (WGS) entry which is preliminary data.</text>
</comment>
<evidence type="ECO:0000256" key="12">
    <source>
        <dbReference type="RuleBase" id="RU000488"/>
    </source>
</evidence>
<evidence type="ECO:0000256" key="10">
    <source>
        <dbReference type="ARBA" id="ARBA00023136"/>
    </source>
</evidence>
<keyword evidence="8 14" id="KW-1133">Transmembrane helix</keyword>
<feature type="compositionally biased region" description="Low complexity" evidence="13">
    <location>
        <begin position="157"/>
        <end position="176"/>
    </location>
</feature>
<dbReference type="Gene3D" id="1.50.40.10">
    <property type="entry name" value="Mitochondrial carrier domain"/>
    <property type="match status" value="1"/>
</dbReference>
<comment type="function">
    <text evidence="1">Mitochondrial transporter that mediates uptake of thiamine pyrophosphate (ThPP) into mitochondria.</text>
</comment>
<comment type="similarity">
    <text evidence="12">Belongs to the mitochondrial carrier (TC 2.A.29) family.</text>
</comment>
<dbReference type="InterPro" id="IPR002067">
    <property type="entry name" value="MCP"/>
</dbReference>
<evidence type="ECO:0000256" key="2">
    <source>
        <dbReference type="ARBA" id="ARBA00004448"/>
    </source>
</evidence>
<evidence type="ECO:0000256" key="7">
    <source>
        <dbReference type="ARBA" id="ARBA00022792"/>
    </source>
</evidence>
<dbReference type="InterPro" id="IPR023395">
    <property type="entry name" value="MCP_dom_sf"/>
</dbReference>
<feature type="region of interest" description="Disordered" evidence="13">
    <location>
        <begin position="142"/>
        <end position="203"/>
    </location>
</feature>
<accession>A0ABR0C4D8</accession>
<feature type="repeat" description="Solcar" evidence="11">
    <location>
        <begin position="363"/>
        <end position="479"/>
    </location>
</feature>
<comment type="subcellular location">
    <subcellularLocation>
        <location evidence="2">Mitochondrion inner membrane</location>
        <topology evidence="2">Multi-pass membrane protein</topology>
    </subcellularLocation>
</comment>
<organism evidence="16 17">
    <name type="scientific">Purpureocillium lilacinum</name>
    <name type="common">Paecilomyces lilacinus</name>
    <dbReference type="NCBI Taxonomy" id="33203"/>
    <lineage>
        <taxon>Eukaryota</taxon>
        <taxon>Fungi</taxon>
        <taxon>Dikarya</taxon>
        <taxon>Ascomycota</taxon>
        <taxon>Pezizomycotina</taxon>
        <taxon>Sordariomycetes</taxon>
        <taxon>Hypocreomycetidae</taxon>
        <taxon>Hypocreales</taxon>
        <taxon>Ophiocordycipitaceae</taxon>
        <taxon>Purpureocillium</taxon>
    </lineage>
</organism>
<evidence type="ECO:0000256" key="5">
    <source>
        <dbReference type="ARBA" id="ARBA00022692"/>
    </source>
</evidence>
<evidence type="ECO:0000313" key="16">
    <source>
        <dbReference type="EMBL" id="KAK4091080.1"/>
    </source>
</evidence>
<keyword evidence="5 11" id="KW-0812">Transmembrane</keyword>
<evidence type="ECO:0000256" key="15">
    <source>
        <dbReference type="SAM" id="SignalP"/>
    </source>
</evidence>
<evidence type="ECO:0000256" key="6">
    <source>
        <dbReference type="ARBA" id="ARBA00022737"/>
    </source>
</evidence>
<evidence type="ECO:0000256" key="11">
    <source>
        <dbReference type="PROSITE-ProRule" id="PRU00282"/>
    </source>
</evidence>
<dbReference type="PANTHER" id="PTHR24089">
    <property type="entry name" value="SOLUTE CARRIER FAMILY 25"/>
    <property type="match status" value="1"/>
</dbReference>
<sequence length="596" mass="64003">MSPAVTDSSALCLFCSVAWTQAGSAQWHKVSAIFGSSGLAWGGQFASPPSASPGRFGGGPAKFPGPAQALNLGGTQRVRMTSTPPAVLPGSRRDPEFPHTSLPSISISLTRPFHHQHPSATSIVGDSPFRLTVLKRRATLHVGPPSAHQPPQRRRPQQTAPAPACRSRETLPLSHTPSPPQPPSSPPPTHARAARSSTGMPSSAALVEHAPSMSDIARDQVKQVRHQVGAVVAPAAGTGRKDPAVCPTDDETLTPRKKDTRTWNYVWRSGVAGGMAGCAAKTLVAPLDRVKILFQASNPQFAKYTGSSFGVATAMKDIYSSEGVRGLYRGHSATLLRIFPYAGIKFLAYEQIRAVLIPNKNHETPLRRLLSGSLAGVTSVFFTYPLEVVRVRLAFETKREGRSSLTSICRQIYNEQPPQKSATARLPGAPLPAAAAETVKAINPHVGLINFYRGFAPTLLGMLPYAGMSFLTHDTVSDLMRHPAIAKHTTLPRKANHPEGKPAALRSWAELSTGGIAGLVSQTASYPLEVIRRRMQVGGAVGDGRKLHLGETARTIFRERGIRGFFVGLTIGYVKVIPMVAVSFYTYERMKLVFGI</sequence>
<keyword evidence="6" id="KW-0677">Repeat</keyword>
<dbReference type="PRINTS" id="PR00926">
    <property type="entry name" value="MITOCARRIER"/>
</dbReference>
<evidence type="ECO:0000256" key="3">
    <source>
        <dbReference type="ARBA" id="ARBA00021935"/>
    </source>
</evidence>
<dbReference type="Pfam" id="PF00153">
    <property type="entry name" value="Mito_carr"/>
    <property type="match status" value="3"/>
</dbReference>
<proteinExistence type="inferred from homology"/>
<dbReference type="SUPFAM" id="SSF103506">
    <property type="entry name" value="Mitochondrial carrier"/>
    <property type="match status" value="1"/>
</dbReference>
<feature type="repeat" description="Solcar" evidence="11">
    <location>
        <begin position="264"/>
        <end position="355"/>
    </location>
</feature>